<evidence type="ECO:0000256" key="10">
    <source>
        <dbReference type="ARBA" id="ARBA00023186"/>
    </source>
</evidence>
<evidence type="ECO:0000256" key="1">
    <source>
        <dbReference type="ARBA" id="ARBA00004429"/>
    </source>
</evidence>
<comment type="function">
    <text evidence="13">Required for the insertion and/or proper folding and/or complex formation of integral membrane proteins into the membrane. Involved in integration of membrane proteins that insert both dependently and independently of the Sec translocase complex, as well as at least some lipoproteins. Aids folding of multispanning membrane proteins.</text>
</comment>
<comment type="subunit">
    <text evidence="13">Interacts with the Sec translocase complex via SecD. Specifically interacts with transmembrane segments of nascent integral membrane proteins during membrane integration.</text>
</comment>
<protein>
    <recommendedName>
        <fullName evidence="3 13">Membrane protein insertase YidC</fullName>
    </recommendedName>
    <alternativeName>
        <fullName evidence="12 13">Foldase YidC</fullName>
    </alternativeName>
    <alternativeName>
        <fullName evidence="11 13">Membrane integrase YidC</fullName>
    </alternativeName>
    <alternativeName>
        <fullName evidence="13">Membrane protein YidC</fullName>
    </alternativeName>
</protein>
<proteinExistence type="inferred from homology"/>
<gene>
    <name evidence="13" type="primary">yidC</name>
    <name evidence="17" type="ORF">SAMN06265337_2495</name>
</gene>
<dbReference type="InterPro" id="IPR047196">
    <property type="entry name" value="YidC_ALB_C"/>
</dbReference>
<dbReference type="NCBIfam" id="TIGR03592">
    <property type="entry name" value="yidC_oxa1_cterm"/>
    <property type="match status" value="1"/>
</dbReference>
<evidence type="ECO:0000256" key="4">
    <source>
        <dbReference type="ARBA" id="ARBA00022448"/>
    </source>
</evidence>
<dbReference type="InterPro" id="IPR019998">
    <property type="entry name" value="Membr_insert_YidC"/>
</dbReference>
<dbReference type="RefSeq" id="WP_088843851.1">
    <property type="nucleotide sequence ID" value="NZ_FYEW01000002.1"/>
</dbReference>
<dbReference type="InterPro" id="IPR001708">
    <property type="entry name" value="YidC/ALB3/OXA1/COX18"/>
</dbReference>
<sequence length="631" mass="70323">MDRNSAIGLFLISALLIIYLYVVPRPKPGEETKKPTTTTAAAQTAATAPVAAAPLDSAAAARTLGAFGAAGVGSAQTTELKNDNITITFSSKGGRVEAVRLNQYKTFFGKPLDLLDAQSAQIDTRFRTTDGRQVKLSDLYFRSEPQGNNAVRFVADVAGGQIEQVYTLPANSFELSYNLRFNNLASVVTQEPLTFTFVDHVRQTEQDMKQNRNHTTINRYLVSGDHTALAEASEKPEEIKVTEPLKWVAHKHDFFVAGIVADNQFQSGQLDATVNLEDSTFIKTLSSTLTIPAADVQQGKANFRFYFGPNSFNTLKEVTPGFDRNVYLGWGIFRWVNQFVVLPVFHVLEKFISSYGIIIALLVVLIKLVTWPLTYKSYESQAKMKVLKPEIDAIKEKFPEDQMKQQQETMKLYNIMGVSPMGGCIPQLLTIPILFAMFQFFPNAIELRQQPFLWAHDLSTYDDLIKLPFALPFLGSHISLFTLLMTLSTLAMTYQSNQNNPAAMQGPMKFYSYLMPLVFFFVLNSFSSGLTWYYLISNLVTLAQQAITRRFVDDTKVRAKLEANKVKNKDKKPGGFSARLQDAMKAAQEKETQTRKGGRPALDADTDGSDADSDTGASDVSPKKPRKTRRS</sequence>
<dbReference type="AlphaFoldDB" id="A0A212U8Z2"/>
<dbReference type="GO" id="GO:0032977">
    <property type="term" value="F:membrane insertase activity"/>
    <property type="evidence" value="ECO:0007669"/>
    <property type="project" value="InterPro"/>
</dbReference>
<accession>A0A212U8Z2</accession>
<dbReference type="EMBL" id="FYEW01000002">
    <property type="protein sequence ID" value="SNC74686.1"/>
    <property type="molecule type" value="Genomic_DNA"/>
</dbReference>
<dbReference type="NCBIfam" id="NF002356">
    <property type="entry name" value="PRK01318.2-3"/>
    <property type="match status" value="1"/>
</dbReference>
<dbReference type="CDD" id="cd19961">
    <property type="entry name" value="EcYidC-like_peri"/>
    <property type="match status" value="1"/>
</dbReference>
<dbReference type="CDD" id="cd20070">
    <property type="entry name" value="5TM_YidC_Alb3"/>
    <property type="match status" value="1"/>
</dbReference>
<keyword evidence="10 13" id="KW-0143">Chaperone</keyword>
<keyword evidence="8 13" id="KW-1133">Transmembrane helix</keyword>
<dbReference type="PRINTS" id="PR00701">
    <property type="entry name" value="60KDINNERMP"/>
</dbReference>
<dbReference type="PANTHER" id="PTHR12428">
    <property type="entry name" value="OXA1"/>
    <property type="match status" value="1"/>
</dbReference>
<dbReference type="InterPro" id="IPR028053">
    <property type="entry name" value="Membr_insert_YidC_N"/>
</dbReference>
<keyword evidence="5 13" id="KW-1003">Cell membrane</keyword>
<organism evidence="17 18">
    <name type="scientific">Hymenobacter gelipurpurascens</name>
    <dbReference type="NCBI Taxonomy" id="89968"/>
    <lineage>
        <taxon>Bacteria</taxon>
        <taxon>Pseudomonadati</taxon>
        <taxon>Bacteroidota</taxon>
        <taxon>Cytophagia</taxon>
        <taxon>Cytophagales</taxon>
        <taxon>Hymenobacteraceae</taxon>
        <taxon>Hymenobacter</taxon>
    </lineage>
</organism>
<dbReference type="Proteomes" id="UP000198131">
    <property type="component" value="Unassembled WGS sequence"/>
</dbReference>
<comment type="similarity">
    <text evidence="2 13">Belongs to the OXA1/ALB3/YidC family. Type 1 subfamily.</text>
</comment>
<evidence type="ECO:0000256" key="3">
    <source>
        <dbReference type="ARBA" id="ARBA00015325"/>
    </source>
</evidence>
<dbReference type="InterPro" id="IPR038221">
    <property type="entry name" value="YidC_periplasmic_sf"/>
</dbReference>
<keyword evidence="18" id="KW-1185">Reference proteome</keyword>
<feature type="domain" description="Membrane insertase YidC/Oxa/ALB C-terminal" evidence="15">
    <location>
        <begin position="355"/>
        <end position="549"/>
    </location>
</feature>
<evidence type="ECO:0000313" key="18">
    <source>
        <dbReference type="Proteomes" id="UP000198131"/>
    </source>
</evidence>
<feature type="domain" description="Membrane insertase YidC N-terminal" evidence="16">
    <location>
        <begin position="79"/>
        <end position="339"/>
    </location>
</feature>
<keyword evidence="9 13" id="KW-0472">Membrane</keyword>
<reference evidence="18" key="1">
    <citation type="submission" date="2017-06" db="EMBL/GenBank/DDBJ databases">
        <authorList>
            <person name="Varghese N."/>
            <person name="Submissions S."/>
        </authorList>
    </citation>
    <scope>NUCLEOTIDE SEQUENCE [LARGE SCALE GENOMIC DNA]</scope>
    <source>
        <strain evidence="18">DSM 11116</strain>
    </source>
</reference>
<evidence type="ECO:0000256" key="12">
    <source>
        <dbReference type="ARBA" id="ARBA00033342"/>
    </source>
</evidence>
<evidence type="ECO:0000256" key="9">
    <source>
        <dbReference type="ARBA" id="ARBA00023136"/>
    </source>
</evidence>
<evidence type="ECO:0000256" key="8">
    <source>
        <dbReference type="ARBA" id="ARBA00022989"/>
    </source>
</evidence>
<name>A0A212U8Z2_9BACT</name>
<evidence type="ECO:0000256" key="7">
    <source>
        <dbReference type="ARBA" id="ARBA00022927"/>
    </source>
</evidence>
<dbReference type="Pfam" id="PF14849">
    <property type="entry name" value="YidC_periplas"/>
    <property type="match status" value="1"/>
</dbReference>
<keyword evidence="4 13" id="KW-0813">Transport</keyword>
<dbReference type="NCBIfam" id="TIGR03593">
    <property type="entry name" value="yidC_nterm"/>
    <property type="match status" value="1"/>
</dbReference>
<dbReference type="OrthoDB" id="9780552at2"/>
<evidence type="ECO:0000256" key="14">
    <source>
        <dbReference type="SAM" id="MobiDB-lite"/>
    </source>
</evidence>
<dbReference type="GO" id="GO:0015031">
    <property type="term" value="P:protein transport"/>
    <property type="evidence" value="ECO:0007669"/>
    <property type="project" value="UniProtKB-KW"/>
</dbReference>
<keyword evidence="7 13" id="KW-0653">Protein transport</keyword>
<dbReference type="Pfam" id="PF02096">
    <property type="entry name" value="60KD_IMP"/>
    <property type="match status" value="1"/>
</dbReference>
<evidence type="ECO:0000259" key="16">
    <source>
        <dbReference type="Pfam" id="PF14849"/>
    </source>
</evidence>
<feature type="transmembrane region" description="Helical" evidence="13">
    <location>
        <begin position="412"/>
        <end position="438"/>
    </location>
</feature>
<feature type="compositionally biased region" description="Acidic residues" evidence="14">
    <location>
        <begin position="604"/>
        <end position="613"/>
    </location>
</feature>
<feature type="transmembrane region" description="Helical" evidence="13">
    <location>
        <begin position="6"/>
        <end position="24"/>
    </location>
</feature>
<evidence type="ECO:0000256" key="5">
    <source>
        <dbReference type="ARBA" id="ARBA00022475"/>
    </source>
</evidence>
<evidence type="ECO:0000259" key="15">
    <source>
        <dbReference type="Pfam" id="PF02096"/>
    </source>
</evidence>
<evidence type="ECO:0000256" key="2">
    <source>
        <dbReference type="ARBA" id="ARBA00010527"/>
    </source>
</evidence>
<dbReference type="PANTHER" id="PTHR12428:SF65">
    <property type="entry name" value="CYTOCHROME C OXIDASE ASSEMBLY PROTEIN COX18, MITOCHONDRIAL"/>
    <property type="match status" value="1"/>
</dbReference>
<evidence type="ECO:0000256" key="13">
    <source>
        <dbReference type="HAMAP-Rule" id="MF_01810"/>
    </source>
</evidence>
<evidence type="ECO:0000256" key="11">
    <source>
        <dbReference type="ARBA" id="ARBA00033245"/>
    </source>
</evidence>
<dbReference type="InterPro" id="IPR028055">
    <property type="entry name" value="YidC/Oxa/ALB_C"/>
</dbReference>
<feature type="transmembrane region" description="Helical" evidence="13">
    <location>
        <begin position="469"/>
        <end position="492"/>
    </location>
</feature>
<comment type="subcellular location">
    <subcellularLocation>
        <location evidence="1">Cell inner membrane</location>
        <topology evidence="1">Multi-pass membrane protein</topology>
    </subcellularLocation>
    <subcellularLocation>
        <location evidence="13">Cell membrane</location>
        <topology evidence="13">Multi-pass membrane protein</topology>
    </subcellularLocation>
</comment>
<dbReference type="Gene3D" id="2.70.98.90">
    <property type="match status" value="1"/>
</dbReference>
<dbReference type="GO" id="GO:0005886">
    <property type="term" value="C:plasma membrane"/>
    <property type="evidence" value="ECO:0007669"/>
    <property type="project" value="UniProtKB-SubCell"/>
</dbReference>
<dbReference type="HAMAP" id="MF_01810">
    <property type="entry name" value="YidC_type1"/>
    <property type="match status" value="1"/>
</dbReference>
<evidence type="ECO:0000256" key="6">
    <source>
        <dbReference type="ARBA" id="ARBA00022692"/>
    </source>
</evidence>
<feature type="transmembrane region" description="Helical" evidence="13">
    <location>
        <begin position="513"/>
        <end position="535"/>
    </location>
</feature>
<keyword evidence="6 13" id="KW-0812">Transmembrane</keyword>
<dbReference type="GO" id="GO:0051205">
    <property type="term" value="P:protein insertion into membrane"/>
    <property type="evidence" value="ECO:0007669"/>
    <property type="project" value="TreeGrafter"/>
</dbReference>
<feature type="transmembrane region" description="Helical" evidence="13">
    <location>
        <begin position="354"/>
        <end position="375"/>
    </location>
</feature>
<evidence type="ECO:0000313" key="17">
    <source>
        <dbReference type="EMBL" id="SNC74686.1"/>
    </source>
</evidence>
<feature type="region of interest" description="Disordered" evidence="14">
    <location>
        <begin position="565"/>
        <end position="631"/>
    </location>
</feature>